<dbReference type="Proteomes" id="UP000703038">
    <property type="component" value="Unassembled WGS sequence"/>
</dbReference>
<proteinExistence type="predicted"/>
<dbReference type="PANTHER" id="PTHR43102">
    <property type="entry name" value="SLR1143 PROTEIN"/>
    <property type="match status" value="1"/>
</dbReference>
<sequence>MTTGNDGFDARLNEVLEQQAVRVGETVPAYVRRAVMTRLVKELAEADDTDLGHLLKRLESTADPVPDTPASTPPAASDMPAIVTDPDRVRAVEATGLLDTPSEPAYDRIVAMAADALSTPGASISLIDKDRQFIKSAVGFGPEEERPREIPLEAGMCRHTVALGEPLLVEDARLDEKFMNHPGVLDKTFISYLGIPLVDDGGHAVGTLCVWDAEPRQWTTGHVQVLKDIAWMVRERIFE</sequence>
<feature type="compositionally biased region" description="Low complexity" evidence="1">
    <location>
        <begin position="61"/>
        <end position="81"/>
    </location>
</feature>
<reference evidence="3 4" key="1">
    <citation type="submission" date="2021-01" db="EMBL/GenBank/DDBJ databases">
        <title>Genomics of switchgrass bacterial isolates.</title>
        <authorList>
            <person name="Shade A."/>
        </authorList>
    </citation>
    <scope>NUCLEOTIDE SEQUENCE [LARGE SCALE GENOMIC DNA]</scope>
    <source>
        <strain evidence="3 4">PvP111</strain>
    </source>
</reference>
<dbReference type="PANTHER" id="PTHR43102:SF2">
    <property type="entry name" value="GAF DOMAIN-CONTAINING PROTEIN"/>
    <property type="match status" value="1"/>
</dbReference>
<evidence type="ECO:0000313" key="3">
    <source>
        <dbReference type="EMBL" id="MBM7413735.1"/>
    </source>
</evidence>
<dbReference type="InterPro" id="IPR003018">
    <property type="entry name" value="GAF"/>
</dbReference>
<gene>
    <name evidence="3" type="ORF">JOE42_000468</name>
</gene>
<dbReference type="Pfam" id="PF01590">
    <property type="entry name" value="GAF"/>
    <property type="match status" value="1"/>
</dbReference>
<keyword evidence="4" id="KW-1185">Reference proteome</keyword>
<dbReference type="Gene3D" id="3.30.450.40">
    <property type="match status" value="1"/>
</dbReference>
<evidence type="ECO:0000259" key="2">
    <source>
        <dbReference type="SMART" id="SM00065"/>
    </source>
</evidence>
<protein>
    <submittedName>
        <fullName evidence="3">GAF domain-containing protein</fullName>
    </submittedName>
</protein>
<accession>A0ABS2KQ27</accession>
<dbReference type="RefSeq" id="WP_027504123.1">
    <property type="nucleotide sequence ID" value="NZ_JAFBBK010000001.1"/>
</dbReference>
<evidence type="ECO:0000313" key="4">
    <source>
        <dbReference type="Proteomes" id="UP000703038"/>
    </source>
</evidence>
<feature type="region of interest" description="Disordered" evidence="1">
    <location>
        <begin position="58"/>
        <end position="81"/>
    </location>
</feature>
<name>A0ABS2KQ27_9NOCA</name>
<dbReference type="SUPFAM" id="SSF55781">
    <property type="entry name" value="GAF domain-like"/>
    <property type="match status" value="1"/>
</dbReference>
<dbReference type="SMART" id="SM00065">
    <property type="entry name" value="GAF"/>
    <property type="match status" value="1"/>
</dbReference>
<dbReference type="EMBL" id="JAFBBK010000001">
    <property type="protein sequence ID" value="MBM7413735.1"/>
    <property type="molecule type" value="Genomic_DNA"/>
</dbReference>
<dbReference type="InterPro" id="IPR029016">
    <property type="entry name" value="GAF-like_dom_sf"/>
</dbReference>
<feature type="domain" description="GAF" evidence="2">
    <location>
        <begin position="101"/>
        <end position="238"/>
    </location>
</feature>
<comment type="caution">
    <text evidence="3">The sequence shown here is derived from an EMBL/GenBank/DDBJ whole genome shotgun (WGS) entry which is preliminary data.</text>
</comment>
<organism evidence="3 4">
    <name type="scientific">Rhodococcoides corynebacterioides</name>
    <dbReference type="NCBI Taxonomy" id="53972"/>
    <lineage>
        <taxon>Bacteria</taxon>
        <taxon>Bacillati</taxon>
        <taxon>Actinomycetota</taxon>
        <taxon>Actinomycetes</taxon>
        <taxon>Mycobacteriales</taxon>
        <taxon>Nocardiaceae</taxon>
        <taxon>Rhodococcoides</taxon>
    </lineage>
</organism>
<evidence type="ECO:0000256" key="1">
    <source>
        <dbReference type="SAM" id="MobiDB-lite"/>
    </source>
</evidence>